<accession>A0A0A9G0C3</accession>
<sequence length="26" mass="3215">MRKQNFCASYYVLDRRSRPFVDCQCK</sequence>
<proteinExistence type="predicted"/>
<organism evidence="1">
    <name type="scientific">Arundo donax</name>
    <name type="common">Giant reed</name>
    <name type="synonym">Donax arundinaceus</name>
    <dbReference type="NCBI Taxonomy" id="35708"/>
    <lineage>
        <taxon>Eukaryota</taxon>
        <taxon>Viridiplantae</taxon>
        <taxon>Streptophyta</taxon>
        <taxon>Embryophyta</taxon>
        <taxon>Tracheophyta</taxon>
        <taxon>Spermatophyta</taxon>
        <taxon>Magnoliopsida</taxon>
        <taxon>Liliopsida</taxon>
        <taxon>Poales</taxon>
        <taxon>Poaceae</taxon>
        <taxon>PACMAD clade</taxon>
        <taxon>Arundinoideae</taxon>
        <taxon>Arundineae</taxon>
        <taxon>Arundo</taxon>
    </lineage>
</organism>
<protein>
    <submittedName>
        <fullName evidence="1">Uncharacterized protein</fullName>
    </submittedName>
</protein>
<reference evidence="1" key="2">
    <citation type="journal article" date="2015" name="Data Brief">
        <title>Shoot transcriptome of the giant reed, Arundo donax.</title>
        <authorList>
            <person name="Barrero R.A."/>
            <person name="Guerrero F.D."/>
            <person name="Moolhuijzen P."/>
            <person name="Goolsby J.A."/>
            <person name="Tidwell J."/>
            <person name="Bellgard S.E."/>
            <person name="Bellgard M.I."/>
        </authorList>
    </citation>
    <scope>NUCLEOTIDE SEQUENCE</scope>
    <source>
        <tissue evidence="1">Shoot tissue taken approximately 20 cm above the soil surface</tissue>
    </source>
</reference>
<dbReference type="EMBL" id="GBRH01179371">
    <property type="protein sequence ID" value="JAE18525.1"/>
    <property type="molecule type" value="Transcribed_RNA"/>
</dbReference>
<name>A0A0A9G0C3_ARUDO</name>
<reference evidence="1" key="1">
    <citation type="submission" date="2014-09" db="EMBL/GenBank/DDBJ databases">
        <authorList>
            <person name="Magalhaes I.L.F."/>
            <person name="Oliveira U."/>
            <person name="Santos F.R."/>
            <person name="Vidigal T.H.D.A."/>
            <person name="Brescovit A.D."/>
            <person name="Santos A.J."/>
        </authorList>
    </citation>
    <scope>NUCLEOTIDE SEQUENCE</scope>
    <source>
        <tissue evidence="1">Shoot tissue taken approximately 20 cm above the soil surface</tissue>
    </source>
</reference>
<evidence type="ECO:0000313" key="1">
    <source>
        <dbReference type="EMBL" id="JAE18525.1"/>
    </source>
</evidence>
<dbReference type="AlphaFoldDB" id="A0A0A9G0C3"/>